<dbReference type="Gene3D" id="2.60.40.640">
    <property type="match status" value="1"/>
</dbReference>
<name>C5K8J0_PERM5</name>
<dbReference type="OMA" id="EPTREDH"/>
<dbReference type="InterPro" id="IPR014752">
    <property type="entry name" value="Arrestin-like_C"/>
</dbReference>
<evidence type="ECO:0000256" key="1">
    <source>
        <dbReference type="SAM" id="MobiDB-lite"/>
    </source>
</evidence>
<keyword evidence="3" id="KW-1185">Reference proteome</keyword>
<protein>
    <submittedName>
        <fullName evidence="2">Uncharacterized protein</fullName>
    </submittedName>
</protein>
<reference evidence="2 3" key="1">
    <citation type="submission" date="2008-07" db="EMBL/GenBank/DDBJ databases">
        <authorList>
            <person name="El-Sayed N."/>
            <person name="Caler E."/>
            <person name="Inman J."/>
            <person name="Amedeo P."/>
            <person name="Hass B."/>
            <person name="Wortman J."/>
        </authorList>
    </citation>
    <scope>NUCLEOTIDE SEQUENCE [LARGE SCALE GENOMIC DNA]</scope>
    <source>
        <strain evidence="3">ATCC 50983 / TXsc</strain>
    </source>
</reference>
<dbReference type="InParanoid" id="C5K8J0"/>
<proteinExistence type="predicted"/>
<sequence length="444" mass="48823">MKKASNADFQGGPLKSRLIEVALSEGRYQPGDEVEVVVGLGPGFESTRVDWLLAQACGEVLGLHGARLDRDKLSFRSPEEASRPSIASTHGYVPAEQRLSSSSALLFSTSPEILAVQIDPKESRQAVFHFTLPHLLPPSFTGKYTIVRYYIIVAASANSTVFESKTPLRVTCERGGLKCVGRAVRCIPRRDSIFGSYDLVEDRLLTWAARKEAAAELESSTATFGKKHFSISFNKAPVGEISVSGRWNLSERLLYVDLDSPMTISVRFSTTKGSIPTEHLRVRLVRTERSGDELVGVHRIAVSECVLPSVHECGLTSSTVPLYIPVEESPSFTLPGAVKVSHQIVFDFFVLDGDDLTRVTWTLNCRIVDEPTREDHSAETPITTPLPFQPSEGGDERPGSLLMKEARVVRKGRKDAQATIDCILSTAEDSVLEGDQILHRTMRV</sequence>
<dbReference type="InterPro" id="IPR014848">
    <property type="entry name" value="Rgp1"/>
</dbReference>
<dbReference type="AlphaFoldDB" id="C5K8J0"/>
<dbReference type="OrthoDB" id="440182at2759"/>
<dbReference type="PANTHER" id="PTHR12507">
    <property type="entry name" value="REDUCED GROWTH PHENOTYPE 1 RGP1, YEAST -RELATED"/>
    <property type="match status" value="1"/>
</dbReference>
<organism evidence="3">
    <name type="scientific">Perkinsus marinus (strain ATCC 50983 / TXsc)</name>
    <dbReference type="NCBI Taxonomy" id="423536"/>
    <lineage>
        <taxon>Eukaryota</taxon>
        <taxon>Sar</taxon>
        <taxon>Alveolata</taxon>
        <taxon>Perkinsozoa</taxon>
        <taxon>Perkinsea</taxon>
        <taxon>Perkinsida</taxon>
        <taxon>Perkinsidae</taxon>
        <taxon>Perkinsus</taxon>
    </lineage>
</organism>
<feature type="region of interest" description="Disordered" evidence="1">
    <location>
        <begin position="372"/>
        <end position="399"/>
    </location>
</feature>
<evidence type="ECO:0000313" key="2">
    <source>
        <dbReference type="EMBL" id="EER19197.1"/>
    </source>
</evidence>
<dbReference type="EMBL" id="GG671131">
    <property type="protein sequence ID" value="EER19197.1"/>
    <property type="molecule type" value="Genomic_DNA"/>
</dbReference>
<evidence type="ECO:0000313" key="3">
    <source>
        <dbReference type="Proteomes" id="UP000007800"/>
    </source>
</evidence>
<dbReference type="RefSeq" id="XP_002787401.1">
    <property type="nucleotide sequence ID" value="XM_002787355.1"/>
</dbReference>
<accession>C5K8J0</accession>
<gene>
    <name evidence="2" type="ORF">Pmar_PMAR028662</name>
</gene>
<dbReference type="GeneID" id="9039436"/>
<dbReference type="Proteomes" id="UP000007800">
    <property type="component" value="Unassembled WGS sequence"/>
</dbReference>